<feature type="compositionally biased region" description="Polar residues" evidence="1">
    <location>
        <begin position="1968"/>
        <end position="1987"/>
    </location>
</feature>
<feature type="region of interest" description="Disordered" evidence="1">
    <location>
        <begin position="1"/>
        <end position="36"/>
    </location>
</feature>
<dbReference type="Pfam" id="PF13550">
    <property type="entry name" value="Phage-tail_3"/>
    <property type="match status" value="1"/>
</dbReference>
<dbReference type="InterPro" id="IPR032876">
    <property type="entry name" value="J_dom"/>
</dbReference>
<dbReference type="Pfam" id="PF24801">
    <property type="entry name" value="FNIII-A_GpJ"/>
    <property type="match status" value="1"/>
</dbReference>
<evidence type="ECO:0000259" key="3">
    <source>
        <dbReference type="Pfam" id="PF13550"/>
    </source>
</evidence>
<dbReference type="SUPFAM" id="SSF49265">
    <property type="entry name" value="Fibronectin type III"/>
    <property type="match status" value="1"/>
</dbReference>
<reference evidence="5" key="1">
    <citation type="submission" date="2023-06" db="EMBL/GenBank/DDBJ databases">
        <title>MBL-encoding genomic islands in Pseudomonas spp. in Poland.</title>
        <authorList>
            <person name="Urbanowicz P."/>
            <person name="Izdebski R."/>
            <person name="Biedrzycka M."/>
            <person name="Gniadkowski M."/>
        </authorList>
    </citation>
    <scope>NUCLEOTIDE SEQUENCE</scope>
    <source>
        <strain evidence="5">NMI5768_13</strain>
    </source>
</reference>
<feature type="region of interest" description="Disordered" evidence="1">
    <location>
        <begin position="1968"/>
        <end position="1988"/>
    </location>
</feature>
<feature type="domain" description="Tip attachment protein J" evidence="3">
    <location>
        <begin position="362"/>
        <end position="526"/>
    </location>
</feature>
<dbReference type="Proteomes" id="UP001165439">
    <property type="component" value="Unassembled WGS sequence"/>
</dbReference>
<dbReference type="GeneID" id="83678663"/>
<protein>
    <submittedName>
        <fullName evidence="5">Phage tail protein</fullName>
    </submittedName>
</protein>
<sequence>MGQALKRAPRRATAASKRQVVGSKGGSAKQKQPSIASNSVPSIATVRMLYLWSWGPIVGPVNGLRSVKLDGTPVMAEDGTLTYPGVKWQFRSGELNQERMTGISESSNEIAVGQQLLSTTPYVYTITNSMLDAVRLRFSWPQLQSQDSGGNIDGVRIEYAVDVSTDNGPFQQVLASEVNRKNVTKYERSHRIDLPAGSRWAIRARRITPEANSSLVQDGMYVEAIAEVVDSDQEYPLTAVSCVEYDAEQFGGDIAKIAVLMRGRIVRVPMNYDPVNRTYATSGPGTTNGVWDGTFKEAYTNNPAWVFFDLALHPYYGLGDRIDATMINRWSLYRIGQYCDQLVPNGLGGQEPRFTCNLYLQKQAEAWAVLQDLAAIFHGLAFWDGSQITVNADMPQDPVYNYTLSQILDDGAVKYTGSKLRDRHSQAMVSFDDPDRGYDTDKEPVFDESAIAEYGVREISVEAVGCTSRGQAQRAGQWALMTEQLQLRGASFRVGLDGYIPKPGKVITLSDPMLAGRANGGRIAAVAGRVVTVDRDIEVPTGARLLVNLPSGKSEARQVRSVAGRQITVMADFSEVPQPESGWVLDFDDLKLMQFYVRNVTRPEWHQFQLECIQYEPSKFDAIDYGTVIDDRPISVLPPGVQDAPARVLIGSHSSVDQGMAVTTMTISWDAAPGAVAYDVEWRWGSRDWVKVPRTGELAADVRGVYAGQYLARVRAVSSMDVSSIPTTSMLTNVAGKTTPPPAVTHLITESLLFGIKVMWGFPAGAEDTQRTELWYSEGTDLGLATKLADLAYPQNEHVMQGLRAGQRFFFWARLVDRTGNLGPFFPEAPAVVAGMASADAGAILEQIKDQITESELGQELTSRIDLIDKNGPGSVNDRIGTAKTELAQQISEVNNALNTTKGNLQQQITAVSVDVSAAKADLQQQIANVSALAGSLPYRKDKAYSVGQSALGSDGKLYQALKAVPLNTPPPNATYWTDVGQAVVTANGMAARVQTMETKVETLEGATSAQAQQISGLQSSLTTTNGNVSAAQQAAQDAATLAGGKGKVIVQSAAPAVADRLAQNLWIDTTSNANTPKRWTGSAWVAVTDKVATDAAAAAAGALALAQTKADASVVSSLSTRVSDAEGKLSSQATRMDGMQTSIDGKASSQALQQVTSRVTATEDKDKAQDQLISSQSQALTSLTDSVSKKADASAVQSLGNRVEAAEGALSSQSTDITQLKNSVGAAQPFVAGRAWEFTGSTRGWVATATNGTITAGPLFATVTANPNLQCNFTPVVAGAENPYLRIRLRRRNTSRAGAQMYWANEDGGLAEARRFGWFISTTTTDWQDIELDLSGHAGWNGKKIYAIRLDMMNSGDTSGEIDIAYIAVGRRSASASAEAVSTLSNAVTEAEGKLSSQSQSIVNLQGGLNATNGNVSAAQKAAQDAYSLADAKGKVIVQNSTPSAINQQIQNLWIDTTGGGNTPKRWNGSAWQAVSDKVATDAAAAAANALSQVATKADASTVQSLTNKVEQQGAAITAAGEAITGINASLGQVGGENLLPNPSFEVEGPTAGLADGWRIGSPLSAPNRLLSLVPSTLDPRGKAQRVDAKGLSGSAYVDVALPNASWVSMAPGQVLTVSAYVRGTQDLVSEIYLQYKNSGGATIGTHGPLRTILSDAWNRPVFTGAAAPAGTIGADLLLRVRGPLGGTASDGYYEIDRAQAELSIVVSAWKDNAKNAQSAAQANAAAINSVSGRVSSTEEGLTSVSGRLTQLDNSIGDVGGENLLYNPAFTKLGAATGNNPDGWVPEGTATYTPSMVSSWLNAAENAYRCTTTGVGTTASGNPYTSLVTASERAPAVAPGQTVTSSIYARKTSDSGDLGLRIFHQWANAAGTVISAPASLVVPVSVSGDRVSFTSIAPAGAAKVRVFYRAHAASGSSAAGTFEVARPQVEYGSRPTGWRDNGQVNSTAIGAVSTAVDGLTSSVSQQGKDINSVSSRTTSLENSVNNGSTGLASKASTAALTSVANRVAATESGLTAQSTSITNLEAKIGTALPFVAGQTWEFVNSVEGWIANTSGATLTAGPQYATVAKFTTIQATNTFPVIDGAANPLVRIRLRRRNTGRTSAAMYWANEDGGLAEARRFNWPISTSSGDWQDIELDLSGHSGWNGKKIWAIRLDMYNSGDANGEVDIAYIAAGRRSVAASGRAFDSLSVNVSQQGDKLAAETQRINGLLSSVGDANAAIQNEAKARSDADGALSQQIQSTQSSLGATNASVQQISTAQTGLNNRVNAQFSIKVAVTQSGVYALGGIGVGIQNQNGVLQSVVAVLADQFAVINAAGNGYVSPFAIQGGQVFMNDAFIRDGSIINAKIANGAITSAKIGVAEIDTLRIRGNAVTVPVSANSPGNVLGAGVGQWQNLAAVGVQMDEGGFITAQYSCYQGFGSGIRKYQFQMDINGLVIAEGGGDWADGFPNLMGSIGVGPGFFVVTVKWWGENTGVGVRNHNLFAMGTKR</sequence>
<dbReference type="RefSeq" id="WP_232857436.1">
    <property type="nucleotide sequence ID" value="NZ_CP128540.1"/>
</dbReference>
<name>A0AAW7HYP9_9PSED</name>
<feature type="domain" description="Tip attachment protein J central straight fiber" evidence="2">
    <location>
        <begin position="2254"/>
        <end position="2370"/>
    </location>
</feature>
<dbReference type="Pfam" id="PF09327">
    <property type="entry name" value="Phage_Tail_Tip"/>
    <property type="match status" value="1"/>
</dbReference>
<dbReference type="InterPro" id="IPR053171">
    <property type="entry name" value="Viral_Tip_Attach_Protein"/>
</dbReference>
<comment type="caution">
    <text evidence="5">The sequence shown here is derived from an EMBL/GenBank/DDBJ whole genome shotgun (WGS) entry which is preliminary data.</text>
</comment>
<dbReference type="InterPro" id="IPR036116">
    <property type="entry name" value="FN3_sf"/>
</dbReference>
<dbReference type="InterPro" id="IPR015406">
    <property type="entry name" value="GpJ_CSF"/>
</dbReference>
<feature type="domain" description="Tip attachment protein J HDII-ins2" evidence="4">
    <location>
        <begin position="107"/>
        <end position="230"/>
    </location>
</feature>
<dbReference type="EMBL" id="JAJSRF020000001">
    <property type="protein sequence ID" value="MDM3955477.1"/>
    <property type="molecule type" value="Genomic_DNA"/>
</dbReference>
<gene>
    <name evidence="5" type="ORF">LU674_024595</name>
</gene>
<evidence type="ECO:0000313" key="5">
    <source>
        <dbReference type="EMBL" id="MDM3955477.1"/>
    </source>
</evidence>
<dbReference type="PANTHER" id="PTHR36251:SF2">
    <property type="entry name" value="GIFSY-2 PROPHAGE HOST SPECIFICITY PROTEIN J, PHAGE LAMBDA"/>
    <property type="match status" value="1"/>
</dbReference>
<evidence type="ECO:0000259" key="2">
    <source>
        <dbReference type="Pfam" id="PF09327"/>
    </source>
</evidence>
<organism evidence="5 6">
    <name type="scientific">Pseudomonas alloputida</name>
    <dbReference type="NCBI Taxonomy" id="1940621"/>
    <lineage>
        <taxon>Bacteria</taxon>
        <taxon>Pseudomonadati</taxon>
        <taxon>Pseudomonadota</taxon>
        <taxon>Gammaproteobacteria</taxon>
        <taxon>Pseudomonadales</taxon>
        <taxon>Pseudomonadaceae</taxon>
        <taxon>Pseudomonas</taxon>
    </lineage>
</organism>
<accession>A0AAW7HYP9</accession>
<evidence type="ECO:0000256" key="1">
    <source>
        <dbReference type="SAM" id="MobiDB-lite"/>
    </source>
</evidence>
<evidence type="ECO:0000313" key="6">
    <source>
        <dbReference type="Proteomes" id="UP001165439"/>
    </source>
</evidence>
<proteinExistence type="predicted"/>
<dbReference type="InterPro" id="IPR055385">
    <property type="entry name" value="GpJ_HDII-ins2"/>
</dbReference>
<dbReference type="PANTHER" id="PTHR36251">
    <property type="entry name" value="FELS-1 PROPHAGE HOST SPECIFICITY PROTEIN-RELATED"/>
    <property type="match status" value="1"/>
</dbReference>
<evidence type="ECO:0000259" key="4">
    <source>
        <dbReference type="Pfam" id="PF24801"/>
    </source>
</evidence>